<dbReference type="PROSITE" id="PS00018">
    <property type="entry name" value="EF_HAND_1"/>
    <property type="match status" value="4"/>
</dbReference>
<accession>X6MW54</accession>
<dbReference type="Pfam" id="PF13499">
    <property type="entry name" value="EF-hand_7"/>
    <property type="match status" value="2"/>
</dbReference>
<dbReference type="CDD" id="cd00051">
    <property type="entry name" value="EFh"/>
    <property type="match status" value="1"/>
</dbReference>
<dbReference type="InterPro" id="IPR001751">
    <property type="entry name" value="S100/CaBP7/8-like_CS"/>
</dbReference>
<dbReference type="InterPro" id="IPR050145">
    <property type="entry name" value="Centrin_CML-like"/>
</dbReference>
<dbReference type="EMBL" id="ASPP01016162">
    <property type="protein sequence ID" value="ETO17697.1"/>
    <property type="molecule type" value="Genomic_DNA"/>
</dbReference>
<feature type="compositionally biased region" description="Basic and acidic residues" evidence="3">
    <location>
        <begin position="22"/>
        <end position="35"/>
    </location>
</feature>
<protein>
    <submittedName>
        <fullName evidence="5">Calmodulin</fullName>
    </submittedName>
</protein>
<keyword evidence="2" id="KW-0106">Calcium</keyword>
<dbReference type="GO" id="GO:0005509">
    <property type="term" value="F:calcium ion binding"/>
    <property type="evidence" value="ECO:0007669"/>
    <property type="project" value="InterPro"/>
</dbReference>
<dbReference type="InterPro" id="IPR018247">
    <property type="entry name" value="EF_Hand_1_Ca_BS"/>
</dbReference>
<dbReference type="InterPro" id="IPR002048">
    <property type="entry name" value="EF_hand_dom"/>
</dbReference>
<feature type="domain" description="EF-hand" evidence="4">
    <location>
        <begin position="85"/>
        <end position="120"/>
    </location>
</feature>
<evidence type="ECO:0000256" key="2">
    <source>
        <dbReference type="ARBA" id="ARBA00022837"/>
    </source>
</evidence>
<evidence type="ECO:0000313" key="5">
    <source>
        <dbReference type="EMBL" id="ETO17697.1"/>
    </source>
</evidence>
<evidence type="ECO:0000256" key="1">
    <source>
        <dbReference type="ARBA" id="ARBA00022737"/>
    </source>
</evidence>
<dbReference type="OrthoDB" id="26525at2759"/>
<dbReference type="SUPFAM" id="SSF47473">
    <property type="entry name" value="EF-hand"/>
    <property type="match status" value="1"/>
</dbReference>
<dbReference type="FunFam" id="1.10.238.10:FF:000527">
    <property type="entry name" value="Calmodulin-3"/>
    <property type="match status" value="1"/>
</dbReference>
<feature type="domain" description="EF-hand" evidence="4">
    <location>
        <begin position="122"/>
        <end position="157"/>
    </location>
</feature>
<dbReference type="AlphaFoldDB" id="X6MW54"/>
<feature type="domain" description="EF-hand" evidence="4">
    <location>
        <begin position="158"/>
        <end position="193"/>
    </location>
</feature>
<evidence type="ECO:0000313" key="6">
    <source>
        <dbReference type="Proteomes" id="UP000023152"/>
    </source>
</evidence>
<dbReference type="PANTHER" id="PTHR23050">
    <property type="entry name" value="CALCIUM BINDING PROTEIN"/>
    <property type="match status" value="1"/>
</dbReference>
<reference evidence="5 6" key="1">
    <citation type="journal article" date="2013" name="Curr. Biol.">
        <title>The Genome of the Foraminiferan Reticulomyxa filosa.</title>
        <authorList>
            <person name="Glockner G."/>
            <person name="Hulsmann N."/>
            <person name="Schleicher M."/>
            <person name="Noegel A.A."/>
            <person name="Eichinger L."/>
            <person name="Gallinger C."/>
            <person name="Pawlowski J."/>
            <person name="Sierra R."/>
            <person name="Euteneuer U."/>
            <person name="Pillet L."/>
            <person name="Moustafa A."/>
            <person name="Platzer M."/>
            <person name="Groth M."/>
            <person name="Szafranski K."/>
            <person name="Schliwa M."/>
        </authorList>
    </citation>
    <scope>NUCLEOTIDE SEQUENCE [LARGE SCALE GENOMIC DNA]</scope>
</reference>
<proteinExistence type="predicted"/>
<dbReference type="Proteomes" id="UP000023152">
    <property type="component" value="Unassembled WGS sequence"/>
</dbReference>
<keyword evidence="6" id="KW-1185">Reference proteome</keyword>
<keyword evidence="1" id="KW-0677">Repeat</keyword>
<gene>
    <name evidence="5" type="ORF">RFI_19618</name>
</gene>
<dbReference type="SMART" id="SM00054">
    <property type="entry name" value="EFh"/>
    <property type="match status" value="4"/>
</dbReference>
<dbReference type="PROSITE" id="PS50222">
    <property type="entry name" value="EF_HAND_2"/>
    <property type="match status" value="4"/>
</dbReference>
<dbReference type="InterPro" id="IPR011992">
    <property type="entry name" value="EF-hand-dom_pair"/>
</dbReference>
<evidence type="ECO:0000259" key="4">
    <source>
        <dbReference type="PROSITE" id="PS50222"/>
    </source>
</evidence>
<organism evidence="5 6">
    <name type="scientific">Reticulomyxa filosa</name>
    <dbReference type="NCBI Taxonomy" id="46433"/>
    <lineage>
        <taxon>Eukaryota</taxon>
        <taxon>Sar</taxon>
        <taxon>Rhizaria</taxon>
        <taxon>Retaria</taxon>
        <taxon>Foraminifera</taxon>
        <taxon>Monothalamids</taxon>
        <taxon>Reticulomyxidae</taxon>
        <taxon>Reticulomyxa</taxon>
    </lineage>
</organism>
<sequence>MSLSNENTQEPKEEINASGQTKSEDVITKASEEKPKRKTGRRKSQLDANEVRELREAFAYFDQNNDGEITTQEIGKVMTKIGLDVNEEELRDIMNDLDTNGDGHMDFDEFVGMMDRRMSIGSQIDEMKLTFSVFDRNGDGKIDFEELKEVLSCLGEEISDKDIKDMIQEADTNGDGYIDFEEFVKMMSANEDDNTKLSLLLKA</sequence>
<dbReference type="PROSITE" id="PS00303">
    <property type="entry name" value="S100_CABP"/>
    <property type="match status" value="1"/>
</dbReference>
<feature type="region of interest" description="Disordered" evidence="3">
    <location>
        <begin position="1"/>
        <end position="48"/>
    </location>
</feature>
<name>X6MW54_RETFI</name>
<evidence type="ECO:0000256" key="3">
    <source>
        <dbReference type="SAM" id="MobiDB-lite"/>
    </source>
</evidence>
<comment type="caution">
    <text evidence="5">The sequence shown here is derived from an EMBL/GenBank/DDBJ whole genome shotgun (WGS) entry which is preliminary data.</text>
</comment>
<dbReference type="Gene3D" id="1.10.238.10">
    <property type="entry name" value="EF-hand"/>
    <property type="match status" value="3"/>
</dbReference>
<feature type="domain" description="EF-hand" evidence="4">
    <location>
        <begin position="49"/>
        <end position="84"/>
    </location>
</feature>